<protein>
    <submittedName>
        <fullName evidence="1">Uncharacterized protein</fullName>
    </submittedName>
</protein>
<name>A0AAE0SXE8_9BIVA</name>
<sequence length="85" mass="9585">MADSLHGIAIPKGVQQALDGKRSECLERFNAIKPTKMDFTADRVQRSVHLTEIIVVSRQKLELEFLGGQDSIIKFFIVNLFKAII</sequence>
<evidence type="ECO:0000313" key="1">
    <source>
        <dbReference type="EMBL" id="KAK3599681.1"/>
    </source>
</evidence>
<reference evidence="1" key="1">
    <citation type="journal article" date="2021" name="Genome Biol. Evol.">
        <title>A High-Quality Reference Genome for a Parasitic Bivalve with Doubly Uniparental Inheritance (Bivalvia: Unionida).</title>
        <authorList>
            <person name="Smith C.H."/>
        </authorList>
    </citation>
    <scope>NUCLEOTIDE SEQUENCE</scope>
    <source>
        <strain evidence="1">CHS0354</strain>
    </source>
</reference>
<reference evidence="1" key="2">
    <citation type="journal article" date="2021" name="Genome Biol. Evol.">
        <title>Developing a high-quality reference genome for a parasitic bivalve with doubly uniparental inheritance (Bivalvia: Unionida).</title>
        <authorList>
            <person name="Smith C.H."/>
        </authorList>
    </citation>
    <scope>NUCLEOTIDE SEQUENCE</scope>
    <source>
        <strain evidence="1">CHS0354</strain>
        <tissue evidence="1">Mantle</tissue>
    </source>
</reference>
<gene>
    <name evidence="1" type="ORF">CHS0354_029155</name>
</gene>
<reference evidence="1" key="3">
    <citation type="submission" date="2023-05" db="EMBL/GenBank/DDBJ databases">
        <authorList>
            <person name="Smith C.H."/>
        </authorList>
    </citation>
    <scope>NUCLEOTIDE SEQUENCE</scope>
    <source>
        <strain evidence="1">CHS0354</strain>
        <tissue evidence="1">Mantle</tissue>
    </source>
</reference>
<dbReference type="AlphaFoldDB" id="A0AAE0SXE8"/>
<evidence type="ECO:0000313" key="2">
    <source>
        <dbReference type="Proteomes" id="UP001195483"/>
    </source>
</evidence>
<organism evidence="1 2">
    <name type="scientific">Potamilus streckersoni</name>
    <dbReference type="NCBI Taxonomy" id="2493646"/>
    <lineage>
        <taxon>Eukaryota</taxon>
        <taxon>Metazoa</taxon>
        <taxon>Spiralia</taxon>
        <taxon>Lophotrochozoa</taxon>
        <taxon>Mollusca</taxon>
        <taxon>Bivalvia</taxon>
        <taxon>Autobranchia</taxon>
        <taxon>Heteroconchia</taxon>
        <taxon>Palaeoheterodonta</taxon>
        <taxon>Unionida</taxon>
        <taxon>Unionoidea</taxon>
        <taxon>Unionidae</taxon>
        <taxon>Ambleminae</taxon>
        <taxon>Lampsilini</taxon>
        <taxon>Potamilus</taxon>
    </lineage>
</organism>
<comment type="caution">
    <text evidence="1">The sequence shown here is derived from an EMBL/GenBank/DDBJ whole genome shotgun (WGS) entry which is preliminary data.</text>
</comment>
<feature type="non-terminal residue" evidence="1">
    <location>
        <position position="85"/>
    </location>
</feature>
<dbReference type="EMBL" id="JAEAOA010001748">
    <property type="protein sequence ID" value="KAK3599681.1"/>
    <property type="molecule type" value="Genomic_DNA"/>
</dbReference>
<keyword evidence="2" id="KW-1185">Reference proteome</keyword>
<dbReference type="Proteomes" id="UP001195483">
    <property type="component" value="Unassembled WGS sequence"/>
</dbReference>
<accession>A0AAE0SXE8</accession>
<proteinExistence type="predicted"/>